<dbReference type="AlphaFoldDB" id="A0A186MTU2"/>
<dbReference type="PANTHER" id="PTHR48046">
    <property type="entry name" value="UDP-GLYCOSYLTRANSFERASE 72E1"/>
    <property type="match status" value="1"/>
</dbReference>
<proteinExistence type="evidence at transcript level"/>
<keyword evidence="3 4" id="KW-0808">Transferase</keyword>
<name>A0A186MTU2_LOTJA</name>
<sequence length="478" mass="52732">MTESTKPHVAFLPSLGVGILTPHLELAKLLVNHHGFQVTFFYITTDASPAQNNLINSADLPPDLHIVHLPPLDLSAVITLQTRVLTRFSLNVQENLPHIKTLLIQLIPKPQALIIDVFCTQALDFQESLPNVPIFTFATASAHFLAFSLFLPQLDRDVVEGQLVDLPGPVQVPGCQTIRPQDLIDQATDRNNDEYKWYLYHFKRVSKSAGIIMNTWQDLEPVTLNALREHPFYRNIHTPPIYPIGPIVKETEPITETGSECLTWLDKQPTGSVLFVSLGSRGVLSAEQQTEFAWGLELSGQRFLWVVRAPSDISSATLYNVGGVGSHVQWGLPEGFVERTRGRGMVVGPWAPQVSVLRNTSTGAFVSHCGWNSTLESVAYGLPMIAWPLYSEQRMNAAMVAEVLGVGVRMEGEGGVVGRKEIERVVRMVLEGEEGRRLRQRAIDLGESSVKALRLGGDSCLAWAALANQLNGQCNEAP</sequence>
<dbReference type="EMBL" id="KP410265">
    <property type="protein sequence ID" value="AKK25345.1"/>
    <property type="molecule type" value="mRNA"/>
</dbReference>
<dbReference type="OMA" id="QTELAWG"/>
<evidence type="ECO:0000256" key="2">
    <source>
        <dbReference type="ARBA" id="ARBA00022676"/>
    </source>
</evidence>
<dbReference type="GO" id="GO:0008194">
    <property type="term" value="F:UDP-glycosyltransferase activity"/>
    <property type="evidence" value="ECO:0007669"/>
    <property type="project" value="InterPro"/>
</dbReference>
<organism evidence="6">
    <name type="scientific">Lotus japonicus</name>
    <name type="common">Lotus corniculatus var. japonicus</name>
    <dbReference type="NCBI Taxonomy" id="34305"/>
    <lineage>
        <taxon>Eukaryota</taxon>
        <taxon>Viridiplantae</taxon>
        <taxon>Streptophyta</taxon>
        <taxon>Embryophyta</taxon>
        <taxon>Tracheophyta</taxon>
        <taxon>Spermatophyta</taxon>
        <taxon>Magnoliopsida</taxon>
        <taxon>eudicotyledons</taxon>
        <taxon>Gunneridae</taxon>
        <taxon>Pentapetalae</taxon>
        <taxon>rosids</taxon>
        <taxon>fabids</taxon>
        <taxon>Fabales</taxon>
        <taxon>Fabaceae</taxon>
        <taxon>Papilionoideae</taxon>
        <taxon>50 kb inversion clade</taxon>
        <taxon>NPAAA clade</taxon>
        <taxon>Hologalegina</taxon>
        <taxon>robinioid clade</taxon>
        <taxon>Loteae</taxon>
        <taxon>Lotus</taxon>
    </lineage>
</organism>
<dbReference type="SUPFAM" id="SSF53756">
    <property type="entry name" value="UDP-Glycosyltransferase/glycogen phosphorylase"/>
    <property type="match status" value="1"/>
</dbReference>
<dbReference type="InterPro" id="IPR035595">
    <property type="entry name" value="UDP_glycos_trans_CS"/>
</dbReference>
<dbReference type="FunFam" id="3.40.50.2000:FF:000060">
    <property type="entry name" value="Glycosyltransferase"/>
    <property type="match status" value="1"/>
</dbReference>
<dbReference type="InterPro" id="IPR002213">
    <property type="entry name" value="UDP_glucos_trans"/>
</dbReference>
<keyword evidence="2 4" id="KW-0328">Glycosyltransferase</keyword>
<dbReference type="Pfam" id="PF00201">
    <property type="entry name" value="UDPGT"/>
    <property type="match status" value="1"/>
</dbReference>
<accession>A0A186MTU2</accession>
<comment type="similarity">
    <text evidence="1 4">Belongs to the UDP-glycosyltransferase family.</text>
</comment>
<dbReference type="GeneID" id="130717697"/>
<evidence type="ECO:0000256" key="4">
    <source>
        <dbReference type="RuleBase" id="RU003718"/>
    </source>
</evidence>
<dbReference type="EC" id="2.4.1.-" evidence="5"/>
<dbReference type="CDD" id="cd03784">
    <property type="entry name" value="GT1_Gtf-like"/>
    <property type="match status" value="1"/>
</dbReference>
<dbReference type="KEGG" id="lja:130717697"/>
<dbReference type="Gene3D" id="3.40.50.2000">
    <property type="entry name" value="Glycogen Phosphorylase B"/>
    <property type="match status" value="2"/>
</dbReference>
<evidence type="ECO:0000313" key="6">
    <source>
        <dbReference type="EMBL" id="AKK25345.1"/>
    </source>
</evidence>
<dbReference type="OrthoDB" id="5835829at2759"/>
<reference evidence="6" key="1">
    <citation type="submission" date="2015-01" db="EMBL/GenBank/DDBJ databases">
        <title>Identification of glycosyltransferase in Lotus japonicus.</title>
        <authorList>
            <person name="Yin Q."/>
            <person name="Pang Y."/>
        </authorList>
    </citation>
    <scope>NUCLEOTIDE SEQUENCE</scope>
    <source>
        <strain evidence="6">LjUGT3</strain>
    </source>
</reference>
<dbReference type="PROSITE" id="PS00375">
    <property type="entry name" value="UDPGT"/>
    <property type="match status" value="1"/>
</dbReference>
<dbReference type="PANTHER" id="PTHR48046:SF4">
    <property type="entry name" value="GLYCOSYLTRANSFERASE"/>
    <property type="match status" value="1"/>
</dbReference>
<evidence type="ECO:0000256" key="3">
    <source>
        <dbReference type="ARBA" id="ARBA00022679"/>
    </source>
</evidence>
<evidence type="ECO:0000256" key="1">
    <source>
        <dbReference type="ARBA" id="ARBA00009995"/>
    </source>
</evidence>
<evidence type="ECO:0000256" key="5">
    <source>
        <dbReference type="RuleBase" id="RU362057"/>
    </source>
</evidence>
<protein>
    <recommendedName>
        <fullName evidence="5">Glycosyltransferase</fullName>
        <ecNumber evidence="5">2.4.1.-</ecNumber>
    </recommendedName>
</protein>
<dbReference type="RefSeq" id="XP_057424018.1">
    <property type="nucleotide sequence ID" value="XM_057568035.1"/>
</dbReference>